<evidence type="ECO:0000313" key="1">
    <source>
        <dbReference type="EMBL" id="SFT84806.1"/>
    </source>
</evidence>
<proteinExistence type="predicted"/>
<sequence>MILNSSVVNKEFKRAEQGQQAEALIEELLATDHSSWESHLSFTDESIDPDEVSEDWYPDHDVTLAVDPTSGYGAMRWTGMIDNVLVPFVTYNPNTEPNIDLLRDGGTPHFFPHSAVLPVDDVRMALLEFARTGQRPECVSWQEFDRL</sequence>
<dbReference type="Pfam" id="PF14430">
    <property type="entry name" value="Imm1"/>
    <property type="match status" value="1"/>
</dbReference>
<dbReference type="Proteomes" id="UP000199165">
    <property type="component" value="Unassembled WGS sequence"/>
</dbReference>
<reference evidence="2" key="1">
    <citation type="submission" date="2016-10" db="EMBL/GenBank/DDBJ databases">
        <authorList>
            <person name="Varghese N."/>
            <person name="Submissions S."/>
        </authorList>
    </citation>
    <scope>NUCLEOTIDE SEQUENCE [LARGE SCALE GENOMIC DNA]</scope>
    <source>
        <strain evidence="2">DSM 45501</strain>
    </source>
</reference>
<dbReference type="EMBL" id="FPAT01000010">
    <property type="protein sequence ID" value="SFT84806.1"/>
    <property type="molecule type" value="Genomic_DNA"/>
</dbReference>
<dbReference type="AlphaFoldDB" id="A0A1I7BC84"/>
<protein>
    <submittedName>
        <fullName evidence="1">Immunity protein Imm1</fullName>
    </submittedName>
</protein>
<evidence type="ECO:0000313" key="2">
    <source>
        <dbReference type="Proteomes" id="UP000199165"/>
    </source>
</evidence>
<gene>
    <name evidence="1" type="ORF">SAMN04487904_110137</name>
</gene>
<name>A0A1I7BC84_9ACTN</name>
<organism evidence="1 2">
    <name type="scientific">Actinopolyspora righensis</name>
    <dbReference type="NCBI Taxonomy" id="995060"/>
    <lineage>
        <taxon>Bacteria</taxon>
        <taxon>Bacillati</taxon>
        <taxon>Actinomycetota</taxon>
        <taxon>Actinomycetes</taxon>
        <taxon>Actinopolysporales</taxon>
        <taxon>Actinopolysporaceae</taxon>
        <taxon>Actinopolyspora</taxon>
        <taxon>Actinopolyspora alba group</taxon>
    </lineage>
</organism>
<dbReference type="InterPro" id="IPR025680">
    <property type="entry name" value="DddI"/>
</dbReference>
<keyword evidence="2" id="KW-1185">Reference proteome</keyword>
<accession>A0A1I7BC84</accession>
<dbReference type="RefSeq" id="WP_092979752.1">
    <property type="nucleotide sequence ID" value="NZ_FPAT01000010.1"/>
</dbReference>